<accession>A0ACC2C787</accession>
<reference evidence="2" key="1">
    <citation type="journal article" date="2024" name="Proc. Natl. Acad. Sci. U.S.A.">
        <title>Extraordinary preservation of gene collinearity over three hundred million years revealed in homosporous lycophytes.</title>
        <authorList>
            <person name="Li C."/>
            <person name="Wickell D."/>
            <person name="Kuo L.Y."/>
            <person name="Chen X."/>
            <person name="Nie B."/>
            <person name="Liao X."/>
            <person name="Peng D."/>
            <person name="Ji J."/>
            <person name="Jenkins J."/>
            <person name="Williams M."/>
            <person name="Shu S."/>
            <person name="Plott C."/>
            <person name="Barry K."/>
            <person name="Rajasekar S."/>
            <person name="Grimwood J."/>
            <person name="Han X."/>
            <person name="Sun S."/>
            <person name="Hou Z."/>
            <person name="He W."/>
            <person name="Dai G."/>
            <person name="Sun C."/>
            <person name="Schmutz J."/>
            <person name="Leebens-Mack J.H."/>
            <person name="Li F.W."/>
            <person name="Wang L."/>
        </authorList>
    </citation>
    <scope>NUCLEOTIDE SEQUENCE [LARGE SCALE GENOMIC DNA]</scope>
    <source>
        <strain evidence="2">cv. PW_Plant_1</strain>
    </source>
</reference>
<evidence type="ECO:0000313" key="1">
    <source>
        <dbReference type="EMBL" id="KAJ7537899.1"/>
    </source>
</evidence>
<gene>
    <name evidence="1" type="ORF">O6H91_11G026900</name>
</gene>
<proteinExistence type="predicted"/>
<dbReference type="EMBL" id="CM055102">
    <property type="protein sequence ID" value="KAJ7537899.1"/>
    <property type="molecule type" value="Genomic_DNA"/>
</dbReference>
<name>A0ACC2C787_DIPCM</name>
<evidence type="ECO:0000313" key="2">
    <source>
        <dbReference type="Proteomes" id="UP001162992"/>
    </source>
</evidence>
<dbReference type="Proteomes" id="UP001162992">
    <property type="component" value="Chromosome 11"/>
</dbReference>
<comment type="caution">
    <text evidence="1">The sequence shown here is derived from an EMBL/GenBank/DDBJ whole genome shotgun (WGS) entry which is preliminary data.</text>
</comment>
<organism evidence="1 2">
    <name type="scientific">Diphasiastrum complanatum</name>
    <name type="common">Issler's clubmoss</name>
    <name type="synonym">Lycopodium complanatum</name>
    <dbReference type="NCBI Taxonomy" id="34168"/>
    <lineage>
        <taxon>Eukaryota</taxon>
        <taxon>Viridiplantae</taxon>
        <taxon>Streptophyta</taxon>
        <taxon>Embryophyta</taxon>
        <taxon>Tracheophyta</taxon>
        <taxon>Lycopodiopsida</taxon>
        <taxon>Lycopodiales</taxon>
        <taxon>Lycopodiaceae</taxon>
        <taxon>Lycopodioideae</taxon>
        <taxon>Diphasiastrum</taxon>
    </lineage>
</organism>
<keyword evidence="2" id="KW-1185">Reference proteome</keyword>
<protein>
    <submittedName>
        <fullName evidence="1">Uncharacterized protein</fullName>
    </submittedName>
</protein>
<sequence>MDHETTSKVIYEDDMLDFEEDLGDVDLEDDLQALEIEDQEVVDDVEEGEISPTSGSQFRHCIGSSHVDCWRNKGGQSFEGLTMIKLRAADTYNGEQNPGESNLDKYKTGSFKSEGSVNGKPRRKKRRRRASVCHDVSRFVLNTCKRLREKKLHLMWEAVKKLGVSFMQDLVREVMAIEGCGGQLTADGSRRRTPGGVLWNVLKLRVSPEVYKQVMSRGNEVLKQKFSHSLKRRKETNDEHGGYKRQRINYSQKLPAAVPNRATQVVGSKSRKMSANKQSHISVAKNLMSDCKIHTPVLLQRAWAEGLKLKKNYVVEQMVSTHEKPILEAVASPKTSLGARIRAPVDYGDLLEDVSSFGS</sequence>